<dbReference type="Pfam" id="PF18588">
    <property type="entry name" value="WcbI"/>
    <property type="match status" value="1"/>
</dbReference>
<dbReference type="EMBL" id="BAAAFD010000005">
    <property type="protein sequence ID" value="GAA0856835.1"/>
    <property type="molecule type" value="Genomic_DNA"/>
</dbReference>
<dbReference type="Gene3D" id="3.40.50.12080">
    <property type="match status" value="1"/>
</dbReference>
<proteinExistence type="predicted"/>
<dbReference type="RefSeq" id="WP_343859484.1">
    <property type="nucleotide sequence ID" value="NZ_BAAAFD010000005.1"/>
</dbReference>
<name>A0ABP3WUD3_9ALTE</name>
<evidence type="ECO:0000313" key="2">
    <source>
        <dbReference type="EMBL" id="GAA0856835.1"/>
    </source>
</evidence>
<dbReference type="Proteomes" id="UP001500359">
    <property type="component" value="Unassembled WGS sequence"/>
</dbReference>
<protein>
    <recommendedName>
        <fullName evidence="1">Polysaccharide biosynthesis enzyme WcbI domain-containing protein</fullName>
    </recommendedName>
</protein>
<gene>
    <name evidence="2" type="ORF">GCM10009114_20240</name>
</gene>
<evidence type="ECO:0000313" key="3">
    <source>
        <dbReference type="Proteomes" id="UP001500359"/>
    </source>
</evidence>
<accession>A0ABP3WUD3</accession>
<organism evidence="2 3">
    <name type="scientific">Aliiglaciecola litoralis</name>
    <dbReference type="NCBI Taxonomy" id="582857"/>
    <lineage>
        <taxon>Bacteria</taxon>
        <taxon>Pseudomonadati</taxon>
        <taxon>Pseudomonadota</taxon>
        <taxon>Gammaproteobacteria</taxon>
        <taxon>Alteromonadales</taxon>
        <taxon>Alteromonadaceae</taxon>
        <taxon>Aliiglaciecola</taxon>
    </lineage>
</organism>
<comment type="caution">
    <text evidence="2">The sequence shown here is derived from an EMBL/GenBank/DDBJ whole genome shotgun (WGS) entry which is preliminary data.</text>
</comment>
<evidence type="ECO:0000259" key="1">
    <source>
        <dbReference type="Pfam" id="PF18588"/>
    </source>
</evidence>
<reference evidence="3" key="1">
    <citation type="journal article" date="2019" name="Int. J. Syst. Evol. Microbiol.">
        <title>The Global Catalogue of Microorganisms (GCM) 10K type strain sequencing project: providing services to taxonomists for standard genome sequencing and annotation.</title>
        <authorList>
            <consortium name="The Broad Institute Genomics Platform"/>
            <consortium name="The Broad Institute Genome Sequencing Center for Infectious Disease"/>
            <person name="Wu L."/>
            <person name="Ma J."/>
        </authorList>
    </citation>
    <scope>NUCLEOTIDE SEQUENCE [LARGE SCALE GENOMIC DNA]</scope>
    <source>
        <strain evidence="3">JCM 15896</strain>
    </source>
</reference>
<feature type="domain" description="Polysaccharide biosynthesis enzyme WcbI" evidence="1">
    <location>
        <begin position="5"/>
        <end position="218"/>
    </location>
</feature>
<sequence length="292" mass="33269">MKKKFAVYGNCQASPIAKLLLNNETFNNQFELVKFSQPVFMLSNKDWPHILDVVSSVDLLICQKVGDAFGDLLSTDNLFAHAKTGAIKMSYPSIYFNGYFTEIDYLRGMPNEINQFSDYHDLNIADNFLQSDSIEQAKQTSLEQLQDPDFYSPNDVLAGIEKSIAELKSREVGLDTQVANFIQQHWHEEQLFFSVNHPSRRLLLDVCQQILVHLEITDKSIPGSYEHLGETILPLYHSVQKHMIAEHLPVTKVKGHVVTLESYVSGLIDIYAKQEPQKLAHVVSQLWQKRGC</sequence>
<dbReference type="InterPro" id="IPR041307">
    <property type="entry name" value="WcbI"/>
</dbReference>
<keyword evidence="3" id="KW-1185">Reference proteome</keyword>